<dbReference type="InterPro" id="IPR050732">
    <property type="entry name" value="Beta-glucan_modifiers"/>
</dbReference>
<evidence type="ECO:0000256" key="9">
    <source>
        <dbReference type="ARBA" id="ARBA00023316"/>
    </source>
</evidence>
<evidence type="ECO:0000256" key="2">
    <source>
        <dbReference type="ARBA" id="ARBA00008773"/>
    </source>
</evidence>
<dbReference type="OrthoDB" id="941679at2759"/>
<evidence type="ECO:0000256" key="5">
    <source>
        <dbReference type="ARBA" id="ARBA00022729"/>
    </source>
</evidence>
<keyword evidence="4" id="KW-0964">Secreted</keyword>
<feature type="region of interest" description="Disordered" evidence="10">
    <location>
        <begin position="64"/>
        <end position="122"/>
    </location>
</feature>
<feature type="signal peptide" evidence="11">
    <location>
        <begin position="1"/>
        <end position="21"/>
    </location>
</feature>
<evidence type="ECO:0000256" key="8">
    <source>
        <dbReference type="ARBA" id="ARBA00023295"/>
    </source>
</evidence>
<dbReference type="GO" id="GO:0009986">
    <property type="term" value="C:cell surface"/>
    <property type="evidence" value="ECO:0007669"/>
    <property type="project" value="TreeGrafter"/>
</dbReference>
<comment type="similarity">
    <text evidence="2">Belongs to the glycosyl hydrolase 17 family.</text>
</comment>
<keyword evidence="3" id="KW-0134">Cell wall</keyword>
<accession>A0A9P8PFG2</accession>
<evidence type="ECO:0000256" key="11">
    <source>
        <dbReference type="SAM" id="SignalP"/>
    </source>
</evidence>
<dbReference type="GO" id="GO:0042973">
    <property type="term" value="F:glucan endo-1,3-beta-D-glucosidase activity"/>
    <property type="evidence" value="ECO:0007669"/>
    <property type="project" value="TreeGrafter"/>
</dbReference>
<dbReference type="AlphaFoldDB" id="A0A9P8PFG2"/>
<comment type="subcellular location">
    <subcellularLocation>
        <location evidence="1">Secreted</location>
        <location evidence="1">Cell wall</location>
    </subcellularLocation>
</comment>
<keyword evidence="13" id="KW-1185">Reference proteome</keyword>
<reference evidence="12" key="1">
    <citation type="journal article" date="2021" name="Open Biol.">
        <title>Shared evolutionary footprints suggest mitochondrial oxidative damage underlies multiple complex I losses in fungi.</title>
        <authorList>
            <person name="Schikora-Tamarit M.A."/>
            <person name="Marcet-Houben M."/>
            <person name="Nosek J."/>
            <person name="Gabaldon T."/>
        </authorList>
    </citation>
    <scope>NUCLEOTIDE SEQUENCE</scope>
    <source>
        <strain evidence="12">CBS6075</strain>
    </source>
</reference>
<protein>
    <recommendedName>
        <fullName evidence="14">Family 17 glucosidase SCW4</fullName>
    </recommendedName>
</protein>
<dbReference type="PANTHER" id="PTHR16631">
    <property type="entry name" value="GLUCAN 1,3-BETA-GLUCOSIDASE"/>
    <property type="match status" value="1"/>
</dbReference>
<dbReference type="GO" id="GO:0071555">
    <property type="term" value="P:cell wall organization"/>
    <property type="evidence" value="ECO:0007669"/>
    <property type="project" value="UniProtKB-KW"/>
</dbReference>
<gene>
    <name evidence="12" type="ORF">OGAPHI_000593</name>
</gene>
<evidence type="ECO:0000256" key="1">
    <source>
        <dbReference type="ARBA" id="ARBA00004191"/>
    </source>
</evidence>
<name>A0A9P8PFG2_9ASCO</name>
<dbReference type="GeneID" id="70232561"/>
<sequence length="372" mass="39127">MLANKIIQTLAVSLLASTGLAHPVAHLHHQHAKREVVHVTETVVVTVGGSEASTVQLVHADPSAVTASTPTQNAQVVPTATTSYTPASTTSAESTSSESSTSSSSSSASKPTSTGDFTGGSKGVTYSPYSSSGACKSLSEVQSDLEKLSDYGLIRLYGVDCNQVENVLQAKGDDQKLFLGIYYVDAIADGISEIKNAVEKYGSWDDIDTISIGNELVNAGTATPSDIKNYISQAKSALSGSGFSGSLVSVDTHVAIIANPDLCEYSDYIAFSAHAYWDGTIYPDGAGDWLLLQMQRVWSACDGKKTVMCAESGWPHSGDSFGVAVPSSENQATAIKSLKSSVGNDVILFNAFDDLWKAPGSYNVEQFWGFSS</sequence>
<keyword evidence="9" id="KW-0961">Cell wall biogenesis/degradation</keyword>
<keyword evidence="5 11" id="KW-0732">Signal</keyword>
<dbReference type="InterPro" id="IPR017853">
    <property type="entry name" value="GH"/>
</dbReference>
<proteinExistence type="inferred from homology"/>
<keyword evidence="6" id="KW-0378">Hydrolase</keyword>
<evidence type="ECO:0000256" key="4">
    <source>
        <dbReference type="ARBA" id="ARBA00022525"/>
    </source>
</evidence>
<dbReference type="GO" id="GO:0009277">
    <property type="term" value="C:fungal-type cell wall"/>
    <property type="evidence" value="ECO:0007669"/>
    <property type="project" value="UniProtKB-ARBA"/>
</dbReference>
<evidence type="ECO:0000256" key="6">
    <source>
        <dbReference type="ARBA" id="ARBA00022801"/>
    </source>
</evidence>
<keyword evidence="8" id="KW-0326">Glycosidase</keyword>
<evidence type="ECO:0000256" key="7">
    <source>
        <dbReference type="ARBA" id="ARBA00023180"/>
    </source>
</evidence>
<evidence type="ECO:0000313" key="12">
    <source>
        <dbReference type="EMBL" id="KAH3670882.1"/>
    </source>
</evidence>
<feature type="compositionally biased region" description="Polar residues" evidence="10">
    <location>
        <begin position="65"/>
        <end position="78"/>
    </location>
</feature>
<organism evidence="12 13">
    <name type="scientific">Ogataea philodendri</name>
    <dbReference type="NCBI Taxonomy" id="1378263"/>
    <lineage>
        <taxon>Eukaryota</taxon>
        <taxon>Fungi</taxon>
        <taxon>Dikarya</taxon>
        <taxon>Ascomycota</taxon>
        <taxon>Saccharomycotina</taxon>
        <taxon>Pichiomycetes</taxon>
        <taxon>Pichiales</taxon>
        <taxon>Pichiaceae</taxon>
        <taxon>Ogataea</taxon>
    </lineage>
</organism>
<dbReference type="Gene3D" id="3.20.20.80">
    <property type="entry name" value="Glycosidases"/>
    <property type="match status" value="1"/>
</dbReference>
<evidence type="ECO:0000256" key="10">
    <source>
        <dbReference type="SAM" id="MobiDB-lite"/>
    </source>
</evidence>
<dbReference type="SUPFAM" id="SSF51445">
    <property type="entry name" value="(Trans)glycosidases"/>
    <property type="match status" value="1"/>
</dbReference>
<dbReference type="RefSeq" id="XP_046064250.1">
    <property type="nucleotide sequence ID" value="XM_046207184.1"/>
</dbReference>
<dbReference type="FunFam" id="3.20.20.80:FF:000111">
    <property type="entry name" value="Soluble cell wall protein"/>
    <property type="match status" value="1"/>
</dbReference>
<reference evidence="12" key="2">
    <citation type="submission" date="2021-01" db="EMBL/GenBank/DDBJ databases">
        <authorList>
            <person name="Schikora-Tamarit M.A."/>
        </authorList>
    </citation>
    <scope>NUCLEOTIDE SEQUENCE</scope>
    <source>
        <strain evidence="12">CBS6075</strain>
    </source>
</reference>
<comment type="caution">
    <text evidence="12">The sequence shown here is derived from an EMBL/GenBank/DDBJ whole genome shotgun (WGS) entry which is preliminary data.</text>
</comment>
<dbReference type="EMBL" id="JAEUBE010000084">
    <property type="protein sequence ID" value="KAH3670882.1"/>
    <property type="molecule type" value="Genomic_DNA"/>
</dbReference>
<dbReference type="GO" id="GO:0005576">
    <property type="term" value="C:extracellular region"/>
    <property type="evidence" value="ECO:0007669"/>
    <property type="project" value="TreeGrafter"/>
</dbReference>
<dbReference type="Proteomes" id="UP000769157">
    <property type="component" value="Unassembled WGS sequence"/>
</dbReference>
<feature type="compositionally biased region" description="Low complexity" evidence="10">
    <location>
        <begin position="79"/>
        <end position="114"/>
    </location>
</feature>
<evidence type="ECO:0000256" key="3">
    <source>
        <dbReference type="ARBA" id="ARBA00022512"/>
    </source>
</evidence>
<feature type="chain" id="PRO_5040414895" description="Family 17 glucosidase SCW4" evidence="11">
    <location>
        <begin position="22"/>
        <end position="372"/>
    </location>
</feature>
<keyword evidence="7" id="KW-0325">Glycoprotein</keyword>
<evidence type="ECO:0000313" key="13">
    <source>
        <dbReference type="Proteomes" id="UP000769157"/>
    </source>
</evidence>
<evidence type="ECO:0008006" key="14">
    <source>
        <dbReference type="Google" id="ProtNLM"/>
    </source>
</evidence>
<dbReference type="PANTHER" id="PTHR16631:SF14">
    <property type="entry name" value="FAMILY 17 GLUCOSIDASE SCW10-RELATED"/>
    <property type="match status" value="1"/>
</dbReference>